<dbReference type="OrthoDB" id="1274343at2"/>
<evidence type="ECO:0000313" key="2">
    <source>
        <dbReference type="Proteomes" id="UP000092631"/>
    </source>
</evidence>
<gene>
    <name evidence="1" type="ORF">A4V03_17165</name>
</gene>
<keyword evidence="2" id="KW-1185">Reference proteome</keyword>
<name>A0A1C7H688_9BACE</name>
<dbReference type="RefSeq" id="WP_024986364.1">
    <property type="nucleotide sequence ID" value="NZ_CAPDLJ010000004.1"/>
</dbReference>
<protein>
    <submittedName>
        <fullName evidence="1">Uncharacterized protein</fullName>
    </submittedName>
</protein>
<accession>A0A1C7H688</accession>
<reference evidence="2" key="1">
    <citation type="submission" date="2016-04" db="EMBL/GenBank/DDBJ databases">
        <title>Complete Genome Sequences of Twelve Strains of a Stable Defined Moderately Diverse Mouse Microbiota 2 (sDMDMm2).</title>
        <authorList>
            <person name="Uchimura Y."/>
            <person name="Wyss M."/>
            <person name="Brugiroux S."/>
            <person name="Limenitakis J.P."/>
            <person name="Stecher B."/>
            <person name="McCoy K.D."/>
            <person name="Macpherson A.J."/>
        </authorList>
    </citation>
    <scope>NUCLEOTIDE SEQUENCE [LARGE SCALE GENOMIC DNA]</scope>
    <source>
        <strain evidence="2">I48</strain>
    </source>
</reference>
<dbReference type="Proteomes" id="UP000092631">
    <property type="component" value="Chromosome"/>
</dbReference>
<dbReference type="GeneID" id="82188870"/>
<organism evidence="1 2">
    <name type="scientific">Bacteroides caecimuris</name>
    <dbReference type="NCBI Taxonomy" id="1796613"/>
    <lineage>
        <taxon>Bacteria</taxon>
        <taxon>Pseudomonadati</taxon>
        <taxon>Bacteroidota</taxon>
        <taxon>Bacteroidia</taxon>
        <taxon>Bacteroidales</taxon>
        <taxon>Bacteroidaceae</taxon>
        <taxon>Bacteroides</taxon>
    </lineage>
</organism>
<proteinExistence type="predicted"/>
<dbReference type="EMBL" id="CP015401">
    <property type="protein sequence ID" value="ANU59067.1"/>
    <property type="molecule type" value="Genomic_DNA"/>
</dbReference>
<dbReference type="AlphaFoldDB" id="A0A1C7H688"/>
<dbReference type="KEGG" id="bcae:A4V03_17165"/>
<sequence length="83" mass="9726">MKQQRKVIHVELKEPYKGKRHYYFGSITAIYELLPTEVVGCSKETLWNVLRNDEHKGRKAIIRYGTLHTKQSNRGIRKEANNG</sequence>
<evidence type="ECO:0000313" key="1">
    <source>
        <dbReference type="EMBL" id="ANU59067.1"/>
    </source>
</evidence>